<comment type="function">
    <text evidence="6">Catalyzes the reduction of dTDP-6-deoxy-L-lyxo-4-hexulose to yield dTDP-L-rhamnose.</text>
</comment>
<evidence type="ECO:0000256" key="3">
    <source>
        <dbReference type="ARBA" id="ARBA00012929"/>
    </source>
</evidence>
<dbReference type="InterPro" id="IPR029903">
    <property type="entry name" value="RmlD-like-bd"/>
</dbReference>
<dbReference type="InterPro" id="IPR005913">
    <property type="entry name" value="dTDP_dehydrorham_reduct"/>
</dbReference>
<comment type="catalytic activity">
    <reaction evidence="5">
        <text>dTDP-beta-L-rhamnose + NADP(+) = dTDP-4-dehydro-beta-L-rhamnose + NADPH + H(+)</text>
        <dbReference type="Rhea" id="RHEA:21796"/>
        <dbReference type="ChEBI" id="CHEBI:15378"/>
        <dbReference type="ChEBI" id="CHEBI:57510"/>
        <dbReference type="ChEBI" id="CHEBI:57783"/>
        <dbReference type="ChEBI" id="CHEBI:58349"/>
        <dbReference type="ChEBI" id="CHEBI:62830"/>
        <dbReference type="EC" id="1.1.1.133"/>
    </reaction>
</comment>
<comment type="similarity">
    <text evidence="2 6">Belongs to the dTDP-4-dehydrorhamnose reductase family.</text>
</comment>
<feature type="domain" description="RmlD-like substrate binding" evidence="7">
    <location>
        <begin position="445"/>
        <end position="699"/>
    </location>
</feature>
<dbReference type="AlphaFoldDB" id="A0A0F6VZT6"/>
<dbReference type="RefSeq" id="WP_053231257.1">
    <property type="nucleotide sequence ID" value="NZ_CP011125.1"/>
</dbReference>
<dbReference type="GO" id="GO:0008831">
    <property type="term" value="F:dTDP-4-dehydrorhamnose reductase activity"/>
    <property type="evidence" value="ECO:0007669"/>
    <property type="project" value="UniProtKB-EC"/>
</dbReference>
<dbReference type="SUPFAM" id="SSF51735">
    <property type="entry name" value="NAD(P)-binding Rossmann-fold domains"/>
    <property type="match status" value="1"/>
</dbReference>
<dbReference type="STRING" id="927083.DB32_000992"/>
<sequence>MTACAAALELWGGVECTVNRVGDRFFDQLERAGHLARAGDLDRIAALGIRTLRYPVLWEHVAPESPDTLDWARSDERLSRLRELGVRPIVGLVHHGSGPRWTSLIDPTFPERLAAYAERVAERYPWVTDFTPVNEPLTTARFSGLYGHWFPHGQSTHVFARCLIHQCAGIVRAMRAIRRVTPAARLVHTDDLGRVHATPRLAYQAEFENERRWLSFDLVMGRVDRAHPLWPKLTGWGIGEDELDWFLERACPPDVIGINHYLTSDRYLDEDLARYPTWSHGGNGTDRYADVHAVIARVDVPVDTEAALRDAWARYGRTLAVTEAQLAGPREEQLRWLHEVWTAASRLRDEGVDVCAVTAWSLLGAYDWNQLVTVEAGFYENGAFDLRAPSPRPTALARLVSHLATGAPFDEPVVHAPGWWRRPDRTLPAIESARDESPPPEMRPILVCGASGTLARAIGRVAERRGIASRVIGRPDLDITDRASLERALERWQPWAVINAAGYVRVDDAEHERERCFRSNTRGAELLAQVCAAHGLRLMTYSSDLVFDGHKDAPYVESDRTAPLNVYGRSKALAERRVLKEHPGALVIRTAAFFGPWDDASFVARALDALGAGKRWSAASDLVVSPTYVLDLAHASLDLLIDRERGIWHLANDGALTWAELARRAAVLSGLPADAVDARSSVELAWPAARPNYAALGSERGLIMPSLDDALSRFVRDRDEA</sequence>
<evidence type="ECO:0000256" key="6">
    <source>
        <dbReference type="RuleBase" id="RU364082"/>
    </source>
</evidence>
<keyword evidence="9" id="KW-1185">Reference proteome</keyword>
<evidence type="ECO:0000313" key="9">
    <source>
        <dbReference type="Proteomes" id="UP000034883"/>
    </source>
</evidence>
<dbReference type="PANTHER" id="PTHR10491:SF4">
    <property type="entry name" value="METHIONINE ADENOSYLTRANSFERASE 2 SUBUNIT BETA"/>
    <property type="match status" value="1"/>
</dbReference>
<dbReference type="CDD" id="cd05254">
    <property type="entry name" value="dTDP_HR_like_SDR_e"/>
    <property type="match status" value="1"/>
</dbReference>
<dbReference type="KEGG" id="samy:DB32_000992"/>
<accession>A0A0F6VZT6</accession>
<evidence type="ECO:0000256" key="1">
    <source>
        <dbReference type="ARBA" id="ARBA00004781"/>
    </source>
</evidence>
<comment type="pathway">
    <text evidence="1 6">Carbohydrate biosynthesis; dTDP-L-rhamnose biosynthesis.</text>
</comment>
<evidence type="ECO:0000256" key="2">
    <source>
        <dbReference type="ARBA" id="ARBA00010944"/>
    </source>
</evidence>
<dbReference type="EC" id="1.1.1.133" evidence="3 6"/>
<dbReference type="Gene3D" id="3.40.50.720">
    <property type="entry name" value="NAD(P)-binding Rossmann-like Domain"/>
    <property type="match status" value="1"/>
</dbReference>
<dbReference type="Gene3D" id="3.20.20.80">
    <property type="entry name" value="Glycosidases"/>
    <property type="match status" value="1"/>
</dbReference>
<evidence type="ECO:0000313" key="8">
    <source>
        <dbReference type="EMBL" id="AKF03843.1"/>
    </source>
</evidence>
<keyword evidence="6" id="KW-0560">Oxidoreductase</keyword>
<dbReference type="InterPro" id="IPR017853">
    <property type="entry name" value="GH"/>
</dbReference>
<dbReference type="InterPro" id="IPR036291">
    <property type="entry name" value="NAD(P)-bd_dom_sf"/>
</dbReference>
<dbReference type="OrthoDB" id="9803892at2"/>
<protein>
    <recommendedName>
        <fullName evidence="4 6">dTDP-4-dehydrorhamnose reductase</fullName>
        <ecNumber evidence="3 6">1.1.1.133</ecNumber>
    </recommendedName>
</protein>
<dbReference type="UniPathway" id="UPA00124"/>
<name>A0A0F6VZT6_9BACT</name>
<dbReference type="Pfam" id="PF04321">
    <property type="entry name" value="RmlD_sub_bind"/>
    <property type="match status" value="1"/>
</dbReference>
<proteinExistence type="inferred from homology"/>
<gene>
    <name evidence="8" type="ORF">DB32_000992</name>
</gene>
<dbReference type="PANTHER" id="PTHR10491">
    <property type="entry name" value="DTDP-4-DEHYDRORHAMNOSE REDUCTASE"/>
    <property type="match status" value="1"/>
</dbReference>
<evidence type="ECO:0000259" key="7">
    <source>
        <dbReference type="Pfam" id="PF04321"/>
    </source>
</evidence>
<organism evidence="8 9">
    <name type="scientific">Sandaracinus amylolyticus</name>
    <dbReference type="NCBI Taxonomy" id="927083"/>
    <lineage>
        <taxon>Bacteria</taxon>
        <taxon>Pseudomonadati</taxon>
        <taxon>Myxococcota</taxon>
        <taxon>Polyangia</taxon>
        <taxon>Polyangiales</taxon>
        <taxon>Sandaracinaceae</taxon>
        <taxon>Sandaracinus</taxon>
    </lineage>
</organism>
<evidence type="ECO:0000256" key="4">
    <source>
        <dbReference type="ARBA" id="ARBA00017099"/>
    </source>
</evidence>
<evidence type="ECO:0000256" key="5">
    <source>
        <dbReference type="ARBA" id="ARBA00048200"/>
    </source>
</evidence>
<dbReference type="Gene3D" id="3.90.25.10">
    <property type="entry name" value="UDP-galactose 4-epimerase, domain 1"/>
    <property type="match status" value="1"/>
</dbReference>
<reference evidence="8 9" key="1">
    <citation type="submission" date="2015-03" db="EMBL/GenBank/DDBJ databases">
        <title>Genome assembly of Sandaracinus amylolyticus DSM 53668.</title>
        <authorList>
            <person name="Sharma G."/>
            <person name="Subramanian S."/>
        </authorList>
    </citation>
    <scope>NUCLEOTIDE SEQUENCE [LARGE SCALE GENOMIC DNA]</scope>
    <source>
        <strain evidence="8 9">DSM 53668</strain>
    </source>
</reference>
<dbReference type="SUPFAM" id="SSF51445">
    <property type="entry name" value="(Trans)glycosidases"/>
    <property type="match status" value="1"/>
</dbReference>
<dbReference type="GO" id="GO:0019305">
    <property type="term" value="P:dTDP-rhamnose biosynthetic process"/>
    <property type="evidence" value="ECO:0007669"/>
    <property type="project" value="UniProtKB-UniPathway"/>
</dbReference>
<dbReference type="Proteomes" id="UP000034883">
    <property type="component" value="Chromosome"/>
</dbReference>
<dbReference type="EMBL" id="CP011125">
    <property type="protein sequence ID" value="AKF03843.1"/>
    <property type="molecule type" value="Genomic_DNA"/>
</dbReference>
<keyword evidence="6" id="KW-0521">NADP</keyword>